<dbReference type="AlphaFoldDB" id="A0A224ABK7"/>
<dbReference type="Gene3D" id="1.10.287.3510">
    <property type="match status" value="1"/>
</dbReference>
<keyword evidence="1" id="KW-0812">Transmembrane</keyword>
<protein>
    <submittedName>
        <fullName evidence="2">NADH dehydrogenase subunit 4L</fullName>
    </submittedName>
</protein>
<keyword evidence="2" id="KW-0496">Mitochondrion</keyword>
<feature type="transmembrane region" description="Helical" evidence="1">
    <location>
        <begin position="57"/>
        <end position="79"/>
    </location>
</feature>
<accession>A0A224ABK7</accession>
<organism evidence="2">
    <name type="scientific">Megalophaedusa fukudainadai</name>
    <dbReference type="NCBI Taxonomy" id="1885864"/>
    <lineage>
        <taxon>Eukaryota</taxon>
        <taxon>Metazoa</taxon>
        <taxon>Spiralia</taxon>
        <taxon>Lophotrochozoa</taxon>
        <taxon>Mollusca</taxon>
        <taxon>Gastropoda</taxon>
        <taxon>Heterobranchia</taxon>
        <taxon>Euthyneura</taxon>
        <taxon>Panpulmonata</taxon>
        <taxon>Eupulmonata</taxon>
        <taxon>Stylommatophora</taxon>
        <taxon>Helicina</taxon>
        <taxon>Clausilioidea</taxon>
        <taxon>Clausiliidae</taxon>
        <taxon>Phaedusinae</taxon>
        <taxon>Megalophaedusa</taxon>
    </lineage>
</organism>
<gene>
    <name evidence="2" type="primary">ND4L</name>
</gene>
<proteinExistence type="predicted"/>
<evidence type="ECO:0000313" key="2">
    <source>
        <dbReference type="EMBL" id="BBA10499.1"/>
    </source>
</evidence>
<name>A0A224ABK7_9EUPU</name>
<dbReference type="EMBL" id="LC172041">
    <property type="protein sequence ID" value="BBA10499.1"/>
    <property type="molecule type" value="Genomic_DNA"/>
</dbReference>
<reference evidence="2" key="1">
    <citation type="journal article" date="2017" name="Zool. J. Linn. Soc.">
        <title>Molecular phylogeny, frequent parallel evolution and new system of Japanese clausiliid land snails (Gastropoda: Stylommatophora).</title>
        <authorList>
            <person name="Motochin R."/>
            <person name="Wang M."/>
            <person name="Ueshima R."/>
        </authorList>
    </citation>
    <scope>NUCLEOTIDE SEQUENCE</scope>
    <source>
        <strain evidence="2">AJ48</strain>
        <tissue evidence="2">Muscle</tissue>
    </source>
</reference>
<keyword evidence="1" id="KW-1133">Transmembrane helix</keyword>
<geneLocation type="mitochondrion" evidence="2"/>
<feature type="transmembrane region" description="Helical" evidence="1">
    <location>
        <begin position="30"/>
        <end position="50"/>
    </location>
</feature>
<sequence length="92" mass="10270">MLITCSLTMLLVLLCFLFYASKHYYLTALLILEGMMLVTLTLILFIFWIVESNMFIFVLVLTIGVCEAGMALSLMMSFIKNSGSANMGAKLI</sequence>
<keyword evidence="1" id="KW-0472">Membrane</keyword>
<evidence type="ECO:0000256" key="1">
    <source>
        <dbReference type="SAM" id="Phobius"/>
    </source>
</evidence>